<dbReference type="AlphaFoldDB" id="A0A151GCP1"/>
<evidence type="ECO:0000259" key="2">
    <source>
        <dbReference type="SMART" id="SM00998"/>
    </source>
</evidence>
<dbReference type="PROSITE" id="PS00163">
    <property type="entry name" value="FUMARATE_LYASES"/>
    <property type="match status" value="1"/>
</dbReference>
<dbReference type="GeneID" id="63719486"/>
<protein>
    <submittedName>
        <fullName evidence="3">Adenylosuccinate lyase</fullName>
    </submittedName>
</protein>
<evidence type="ECO:0000313" key="4">
    <source>
        <dbReference type="Proteomes" id="UP000076580"/>
    </source>
</evidence>
<dbReference type="Proteomes" id="UP000076580">
    <property type="component" value="Chromosome 03"/>
</dbReference>
<dbReference type="Pfam" id="PF00206">
    <property type="entry name" value="Lyase_1"/>
    <property type="match status" value="1"/>
</dbReference>
<dbReference type="PANTHER" id="PTHR43172:SF1">
    <property type="entry name" value="ADENYLOSUCCINATE LYASE"/>
    <property type="match status" value="1"/>
</dbReference>
<dbReference type="Gene3D" id="1.10.40.30">
    <property type="entry name" value="Fumarase/aspartase (C-terminal domain)"/>
    <property type="match status" value="1"/>
</dbReference>
<dbReference type="GO" id="GO:0004018">
    <property type="term" value="F:N6-(1,2-dicarboxyethyl)AMP AMP-lyase (fumarate-forming) activity"/>
    <property type="evidence" value="ECO:0007669"/>
    <property type="project" value="InterPro"/>
</dbReference>
<dbReference type="GO" id="GO:0005829">
    <property type="term" value="C:cytosol"/>
    <property type="evidence" value="ECO:0007669"/>
    <property type="project" value="TreeGrafter"/>
</dbReference>
<accession>A0A151GCP1</accession>
<dbReference type="PANTHER" id="PTHR43172">
    <property type="entry name" value="ADENYLOSUCCINATE LYASE"/>
    <property type="match status" value="1"/>
</dbReference>
<keyword evidence="1 3" id="KW-0456">Lyase</keyword>
<organism evidence="3 4">
    <name type="scientific">Drechmeria coniospora</name>
    <name type="common">Nematophagous fungus</name>
    <name type="synonym">Meria coniospora</name>
    <dbReference type="NCBI Taxonomy" id="98403"/>
    <lineage>
        <taxon>Eukaryota</taxon>
        <taxon>Fungi</taxon>
        <taxon>Dikarya</taxon>
        <taxon>Ascomycota</taxon>
        <taxon>Pezizomycotina</taxon>
        <taxon>Sordariomycetes</taxon>
        <taxon>Hypocreomycetidae</taxon>
        <taxon>Hypocreales</taxon>
        <taxon>Ophiocordycipitaceae</taxon>
        <taxon>Drechmeria</taxon>
    </lineage>
</organism>
<dbReference type="GO" id="GO:0070626">
    <property type="term" value="F:(S)-2-(5-amino-1-(5-phospho-D-ribosyl)imidazole-4-carboxamido) succinate lyase (fumarate-forming) activity"/>
    <property type="evidence" value="ECO:0007669"/>
    <property type="project" value="TreeGrafter"/>
</dbReference>
<proteinExistence type="predicted"/>
<dbReference type="Gene3D" id="1.10.275.60">
    <property type="match status" value="1"/>
</dbReference>
<dbReference type="InParanoid" id="A0A151GCP1"/>
<dbReference type="InterPro" id="IPR004769">
    <property type="entry name" value="Pur_lyase"/>
</dbReference>
<dbReference type="InterPro" id="IPR019468">
    <property type="entry name" value="AdenyloSucc_lyase_C"/>
</dbReference>
<dbReference type="CDD" id="cd03302">
    <property type="entry name" value="Adenylsuccinate_lyase_2"/>
    <property type="match status" value="1"/>
</dbReference>
<dbReference type="InterPro" id="IPR022761">
    <property type="entry name" value="Fumarate_lyase_N"/>
</dbReference>
<keyword evidence="4" id="KW-1185">Reference proteome</keyword>
<dbReference type="EMBL" id="LAYC01000003">
    <property type="protein sequence ID" value="KYK54882.1"/>
    <property type="molecule type" value="Genomic_DNA"/>
</dbReference>
<dbReference type="InterPro" id="IPR008948">
    <property type="entry name" value="L-Aspartase-like"/>
</dbReference>
<dbReference type="RefSeq" id="XP_040654234.1">
    <property type="nucleotide sequence ID" value="XM_040804130.1"/>
</dbReference>
<comment type="caution">
    <text evidence="3">The sequence shown here is derived from an EMBL/GenBank/DDBJ whole genome shotgun (WGS) entry which is preliminary data.</text>
</comment>
<dbReference type="SMART" id="SM00998">
    <property type="entry name" value="ADSL_C"/>
    <property type="match status" value="1"/>
</dbReference>
<evidence type="ECO:0000256" key="1">
    <source>
        <dbReference type="ARBA" id="ARBA00023239"/>
    </source>
</evidence>
<dbReference type="Pfam" id="PF10397">
    <property type="entry name" value="ADSL_C"/>
    <property type="match status" value="1"/>
</dbReference>
<dbReference type="Gene3D" id="1.20.200.10">
    <property type="entry name" value="Fumarase/aspartase (Central domain)"/>
    <property type="match status" value="1"/>
</dbReference>
<name>A0A151GCP1_DRECN</name>
<dbReference type="GO" id="GO:0044208">
    <property type="term" value="P:'de novo' AMP biosynthetic process"/>
    <property type="evidence" value="ECO:0007669"/>
    <property type="project" value="TreeGrafter"/>
</dbReference>
<dbReference type="InterPro" id="IPR020557">
    <property type="entry name" value="Fumarate_lyase_CS"/>
</dbReference>
<dbReference type="STRING" id="98403.A0A151GCP1"/>
<gene>
    <name evidence="3" type="ORF">DCS_06843</name>
</gene>
<sequence>MATDGKNGTQSPYDTYQTCLTARYCSPEMARLFSQRSRHSQWRRLWLLLAESEKELGIDVISSEALEQMKQHLEVTDQDFEVARAEEKIRRHDVMAHVHAFGMAAPAAAGIIHYGATSCFVTDNAELILMRDALDLLLPKLAKVVSNLCKLAMEWKKTPTLAYTHLQPAQLITGIPTARLRFGCVGKRAAQWAQDLVFDLESIEHVRNGLLLRGAQGTTGTQASFLEIFNNDGSKCDELNGLLCKKTGFPACYQVSTQTYTRKVDLLVANAVCGLGATAQKIAGDIRHLASWQEAEEPFEATQVGSSAMAFKRNPMRSERISSLARELVSKQATTANTLAAQWMERSLDDSAVRRIDLPEMFLLADAIIGGLDNVTDGMVIYPQVIASRVQEQLPFIITETIIMRLVAKGASRQEAHEEIRLLSHQAARVVKCEGKPNDLVDRIRATKYFQPIWAELDDMLKPDLYIGRSVAIVERYCGPEGTAEKKVQPYRAVFEKSSTTELNV</sequence>
<dbReference type="FunCoup" id="A0A151GCP1">
    <property type="interactions" value="681"/>
</dbReference>
<feature type="domain" description="Adenylosuccinate lyase C-terminal" evidence="2">
    <location>
        <begin position="394"/>
        <end position="478"/>
    </location>
</feature>
<reference evidence="3 4" key="1">
    <citation type="journal article" date="2016" name="Sci. Rep.">
        <title>Insights into Adaptations to a Near-Obligate Nematode Endoparasitic Lifestyle from the Finished Genome of Drechmeria coniospora.</title>
        <authorList>
            <person name="Zhang L."/>
            <person name="Zhou Z."/>
            <person name="Guo Q."/>
            <person name="Fokkens L."/>
            <person name="Miskei M."/>
            <person name="Pocsi I."/>
            <person name="Zhang W."/>
            <person name="Chen M."/>
            <person name="Wang L."/>
            <person name="Sun Y."/>
            <person name="Donzelli B.G."/>
            <person name="Gibson D.M."/>
            <person name="Nelson D.R."/>
            <person name="Luo J.G."/>
            <person name="Rep M."/>
            <person name="Liu H."/>
            <person name="Yang S."/>
            <person name="Wang J."/>
            <person name="Krasnoff S.B."/>
            <person name="Xu Y."/>
            <person name="Molnar I."/>
            <person name="Lin M."/>
        </authorList>
    </citation>
    <scope>NUCLEOTIDE SEQUENCE [LARGE SCALE GENOMIC DNA]</scope>
    <source>
        <strain evidence="3 4">ARSEF 6962</strain>
    </source>
</reference>
<dbReference type="SUPFAM" id="SSF48557">
    <property type="entry name" value="L-aspartase-like"/>
    <property type="match status" value="1"/>
</dbReference>
<evidence type="ECO:0000313" key="3">
    <source>
        <dbReference type="EMBL" id="KYK54882.1"/>
    </source>
</evidence>
<dbReference type="NCBIfam" id="TIGR00928">
    <property type="entry name" value="purB"/>
    <property type="match status" value="1"/>
</dbReference>